<dbReference type="InterPro" id="IPR018466">
    <property type="entry name" value="Kre9/Knh1-like_N"/>
</dbReference>
<gene>
    <name evidence="4" type="ORF">B0H16DRAFT_1420090</name>
</gene>
<sequence length="128" mass="13451">MRFATIVSSLVPLALSATMTLAGPTPLDVFSPPITFPTAGTVLVSKTETTITWDASGAPVNISNKALLMLRKGDITAPFIIAEGFDLRSGSLDIVVPNVLADSDYEFVLFGDSGNFSPTFTIQSDVPA</sequence>
<keyword evidence="1 2" id="KW-0732">Signal</keyword>
<evidence type="ECO:0000256" key="1">
    <source>
        <dbReference type="ARBA" id="ARBA00022729"/>
    </source>
</evidence>
<feature type="signal peptide" evidence="2">
    <location>
        <begin position="1"/>
        <end position="16"/>
    </location>
</feature>
<organism evidence="4 5">
    <name type="scientific">Mycena metata</name>
    <dbReference type="NCBI Taxonomy" id="1033252"/>
    <lineage>
        <taxon>Eukaryota</taxon>
        <taxon>Fungi</taxon>
        <taxon>Dikarya</taxon>
        <taxon>Basidiomycota</taxon>
        <taxon>Agaricomycotina</taxon>
        <taxon>Agaricomycetes</taxon>
        <taxon>Agaricomycetidae</taxon>
        <taxon>Agaricales</taxon>
        <taxon>Marasmiineae</taxon>
        <taxon>Mycenaceae</taxon>
        <taxon>Mycena</taxon>
    </lineage>
</organism>
<comment type="caution">
    <text evidence="4">The sequence shown here is derived from an EMBL/GenBank/DDBJ whole genome shotgun (WGS) entry which is preliminary data.</text>
</comment>
<reference evidence="4" key="1">
    <citation type="submission" date="2023-03" db="EMBL/GenBank/DDBJ databases">
        <title>Massive genome expansion in bonnet fungi (Mycena s.s.) driven by repeated elements and novel gene families across ecological guilds.</title>
        <authorList>
            <consortium name="Lawrence Berkeley National Laboratory"/>
            <person name="Harder C.B."/>
            <person name="Miyauchi S."/>
            <person name="Viragh M."/>
            <person name="Kuo A."/>
            <person name="Thoen E."/>
            <person name="Andreopoulos B."/>
            <person name="Lu D."/>
            <person name="Skrede I."/>
            <person name="Drula E."/>
            <person name="Henrissat B."/>
            <person name="Morin E."/>
            <person name="Kohler A."/>
            <person name="Barry K."/>
            <person name="LaButti K."/>
            <person name="Morin E."/>
            <person name="Salamov A."/>
            <person name="Lipzen A."/>
            <person name="Mereny Z."/>
            <person name="Hegedus B."/>
            <person name="Baldrian P."/>
            <person name="Stursova M."/>
            <person name="Weitz H."/>
            <person name="Taylor A."/>
            <person name="Grigoriev I.V."/>
            <person name="Nagy L.G."/>
            <person name="Martin F."/>
            <person name="Kauserud H."/>
        </authorList>
    </citation>
    <scope>NUCLEOTIDE SEQUENCE</scope>
    <source>
        <strain evidence="4">CBHHK182m</strain>
    </source>
</reference>
<evidence type="ECO:0000313" key="5">
    <source>
        <dbReference type="Proteomes" id="UP001215598"/>
    </source>
</evidence>
<feature type="domain" description="Yeast cell wall synthesis Kre9/Knh1-like N-terminal" evidence="3">
    <location>
        <begin position="37"/>
        <end position="122"/>
    </location>
</feature>
<evidence type="ECO:0000259" key="3">
    <source>
        <dbReference type="Pfam" id="PF10342"/>
    </source>
</evidence>
<keyword evidence="5" id="KW-1185">Reference proteome</keyword>
<evidence type="ECO:0000256" key="2">
    <source>
        <dbReference type="SAM" id="SignalP"/>
    </source>
</evidence>
<name>A0AAD7IWA7_9AGAR</name>
<evidence type="ECO:0000313" key="4">
    <source>
        <dbReference type="EMBL" id="KAJ7749941.1"/>
    </source>
</evidence>
<proteinExistence type="predicted"/>
<feature type="chain" id="PRO_5042192193" description="Yeast cell wall synthesis Kre9/Knh1-like N-terminal domain-containing protein" evidence="2">
    <location>
        <begin position="17"/>
        <end position="128"/>
    </location>
</feature>
<dbReference type="Proteomes" id="UP001215598">
    <property type="component" value="Unassembled WGS sequence"/>
</dbReference>
<dbReference type="Pfam" id="PF10342">
    <property type="entry name" value="Kre9_KNH"/>
    <property type="match status" value="1"/>
</dbReference>
<accession>A0AAD7IWA7</accession>
<protein>
    <recommendedName>
        <fullName evidence="3">Yeast cell wall synthesis Kre9/Knh1-like N-terminal domain-containing protein</fullName>
    </recommendedName>
</protein>
<dbReference type="EMBL" id="JARKIB010000067">
    <property type="protein sequence ID" value="KAJ7749941.1"/>
    <property type="molecule type" value="Genomic_DNA"/>
</dbReference>
<dbReference type="AlphaFoldDB" id="A0AAD7IWA7"/>